<reference evidence="2 3" key="1">
    <citation type="submission" date="2019-09" db="EMBL/GenBank/DDBJ databases">
        <title>A chromosome-level genome assembly of the Chinese tupelo Nyssa sinensis.</title>
        <authorList>
            <person name="Yang X."/>
            <person name="Kang M."/>
            <person name="Yang Y."/>
            <person name="Xiong H."/>
            <person name="Wang M."/>
            <person name="Zhang Z."/>
            <person name="Wang Z."/>
            <person name="Wu H."/>
            <person name="Ma T."/>
            <person name="Liu J."/>
            <person name="Xi Z."/>
        </authorList>
    </citation>
    <scope>NUCLEOTIDE SEQUENCE [LARGE SCALE GENOMIC DNA]</scope>
    <source>
        <strain evidence="2">J267</strain>
        <tissue evidence="2">Leaf</tissue>
    </source>
</reference>
<accession>A0A5J4ZR77</accession>
<evidence type="ECO:0000313" key="3">
    <source>
        <dbReference type="Proteomes" id="UP000325577"/>
    </source>
</evidence>
<feature type="region of interest" description="Disordered" evidence="1">
    <location>
        <begin position="1"/>
        <end position="143"/>
    </location>
</feature>
<dbReference type="InterPro" id="IPR010433">
    <property type="entry name" value="EIF-4B_pln"/>
</dbReference>
<feature type="compositionally biased region" description="Basic and acidic residues" evidence="1">
    <location>
        <begin position="88"/>
        <end position="98"/>
    </location>
</feature>
<protein>
    <submittedName>
        <fullName evidence="2">Uncharacterized protein</fullName>
    </submittedName>
</protein>
<dbReference type="GO" id="GO:0003729">
    <property type="term" value="F:mRNA binding"/>
    <property type="evidence" value="ECO:0007669"/>
    <property type="project" value="TreeGrafter"/>
</dbReference>
<name>A0A5J4ZR77_9ASTE</name>
<feature type="region of interest" description="Disordered" evidence="1">
    <location>
        <begin position="358"/>
        <end position="453"/>
    </location>
</feature>
<dbReference type="Proteomes" id="UP000325577">
    <property type="component" value="Linkage Group LG6"/>
</dbReference>
<dbReference type="AlphaFoldDB" id="A0A5J4ZR77"/>
<dbReference type="GO" id="GO:0003743">
    <property type="term" value="F:translation initiation factor activity"/>
    <property type="evidence" value="ECO:0007669"/>
    <property type="project" value="InterPro"/>
</dbReference>
<evidence type="ECO:0000256" key="1">
    <source>
        <dbReference type="SAM" id="MobiDB-lite"/>
    </source>
</evidence>
<keyword evidence="3" id="KW-1185">Reference proteome</keyword>
<feature type="compositionally biased region" description="Polar residues" evidence="1">
    <location>
        <begin position="393"/>
        <end position="402"/>
    </location>
</feature>
<dbReference type="OrthoDB" id="48651at2759"/>
<evidence type="ECO:0000313" key="2">
    <source>
        <dbReference type="EMBL" id="KAA8519942.1"/>
    </source>
</evidence>
<sequence length="495" mass="53642">MSKKKAAGGSTTMTLKDFHGGSIPSDLPLPSAPGVIARPSDRAGFDRLSSWGNPMGRADHRLRPGSAGSARNFDDKTPFLSHTAHIGRNFDEDERKPLDGVSAPRRTVSDESIRAQPVRTELKPDYSSSGRLSSRQVSTPMPQLSVGNASSYAARFTEATHVGLNSQSFGGNSSYSARFGEGSYVGLNSQNIGGNSGQAVAGTHPNAWAVRKEAVVVADPVPAAGSGPNAALKLANASALEKVSSGRWQSKQPIHHPTDIEVIRHAETESEFHTNGNDIFTKNMYNVMDVAGGMEYHDAALARHAEKSLAVDDGVRGGGRELLIHERARSHFYPETKERKPPIYADEAQMDLNDRKVGGLKFQSPVPPEPSERPKLKLHPKSKLLESMEPPSDYNQGYQQPGDSGYVENASESHGNANPTIPVLAGSESGNQAVERPKLNLKPRSQPLERLEGNIERERKMLFGGARPRELVLKERGIDDVAVNNHDLGQPPNRW</sequence>
<feature type="compositionally biased region" description="Low complexity" evidence="1">
    <location>
        <begin position="127"/>
        <end position="138"/>
    </location>
</feature>
<gene>
    <name evidence="2" type="ORF">F0562_014148</name>
</gene>
<organism evidence="2 3">
    <name type="scientific">Nyssa sinensis</name>
    <dbReference type="NCBI Taxonomy" id="561372"/>
    <lineage>
        <taxon>Eukaryota</taxon>
        <taxon>Viridiplantae</taxon>
        <taxon>Streptophyta</taxon>
        <taxon>Embryophyta</taxon>
        <taxon>Tracheophyta</taxon>
        <taxon>Spermatophyta</taxon>
        <taxon>Magnoliopsida</taxon>
        <taxon>eudicotyledons</taxon>
        <taxon>Gunneridae</taxon>
        <taxon>Pentapetalae</taxon>
        <taxon>asterids</taxon>
        <taxon>Cornales</taxon>
        <taxon>Nyssaceae</taxon>
        <taxon>Nyssa</taxon>
    </lineage>
</organism>
<dbReference type="PANTHER" id="PTHR32091">
    <property type="entry name" value="EUKARYOTIC TRANSLATION INITIATION FACTOR 4B"/>
    <property type="match status" value="1"/>
</dbReference>
<dbReference type="PANTHER" id="PTHR32091:SF4">
    <property type="entry name" value="OS07G0546100 PROTEIN"/>
    <property type="match status" value="1"/>
</dbReference>
<dbReference type="EMBL" id="CM018049">
    <property type="protein sequence ID" value="KAA8519942.1"/>
    <property type="molecule type" value="Genomic_DNA"/>
</dbReference>
<feature type="compositionally biased region" description="Polar residues" evidence="1">
    <location>
        <begin position="410"/>
        <end position="419"/>
    </location>
</feature>
<proteinExistence type="predicted"/>